<dbReference type="Proteomes" id="UP000298138">
    <property type="component" value="Unassembled WGS sequence"/>
</dbReference>
<organism evidence="1 2">
    <name type="scientific">Ascodesmis nigricans</name>
    <dbReference type="NCBI Taxonomy" id="341454"/>
    <lineage>
        <taxon>Eukaryota</taxon>
        <taxon>Fungi</taxon>
        <taxon>Dikarya</taxon>
        <taxon>Ascomycota</taxon>
        <taxon>Pezizomycotina</taxon>
        <taxon>Pezizomycetes</taxon>
        <taxon>Pezizales</taxon>
        <taxon>Ascodesmidaceae</taxon>
        <taxon>Ascodesmis</taxon>
    </lineage>
</organism>
<evidence type="ECO:0000313" key="2">
    <source>
        <dbReference type="Proteomes" id="UP000298138"/>
    </source>
</evidence>
<dbReference type="EMBL" id="ML220114">
    <property type="protein sequence ID" value="TGZ83378.1"/>
    <property type="molecule type" value="Genomic_DNA"/>
</dbReference>
<gene>
    <name evidence="1" type="ORF">EX30DRAFT_339562</name>
</gene>
<evidence type="ECO:0000313" key="1">
    <source>
        <dbReference type="EMBL" id="TGZ83378.1"/>
    </source>
</evidence>
<dbReference type="GO" id="GO:0000171">
    <property type="term" value="F:ribonuclease MRP activity"/>
    <property type="evidence" value="ECO:0007669"/>
    <property type="project" value="TreeGrafter"/>
</dbReference>
<reference evidence="1 2" key="1">
    <citation type="submission" date="2019-04" db="EMBL/GenBank/DDBJ databases">
        <title>Comparative genomics and transcriptomics to analyze fruiting body development in filamentous ascomycetes.</title>
        <authorList>
            <consortium name="DOE Joint Genome Institute"/>
            <person name="Lutkenhaus R."/>
            <person name="Traeger S."/>
            <person name="Breuer J."/>
            <person name="Kuo A."/>
            <person name="Lipzen A."/>
            <person name="Pangilinan J."/>
            <person name="Dilworth D."/>
            <person name="Sandor L."/>
            <person name="Poggeler S."/>
            <person name="Barry K."/>
            <person name="Grigoriev I.V."/>
            <person name="Nowrousian M."/>
        </authorList>
    </citation>
    <scope>NUCLEOTIDE SEQUENCE [LARGE SCALE GENOMIC DNA]</scope>
    <source>
        <strain evidence="1 2">CBS 389.68</strain>
    </source>
</reference>
<dbReference type="GO" id="GO:0030681">
    <property type="term" value="C:multimeric ribonuclease P complex"/>
    <property type="evidence" value="ECO:0007669"/>
    <property type="project" value="TreeGrafter"/>
</dbReference>
<dbReference type="GO" id="GO:0004526">
    <property type="term" value="F:ribonuclease P activity"/>
    <property type="evidence" value="ECO:0007669"/>
    <property type="project" value="TreeGrafter"/>
</dbReference>
<dbReference type="GO" id="GO:0001682">
    <property type="term" value="P:tRNA 5'-leader removal"/>
    <property type="evidence" value="ECO:0007669"/>
    <property type="project" value="InterPro"/>
</dbReference>
<sequence>MQPSKCLITLCTDPSKDPSTKSILSHHFNHQLHVLLPTGLYHLISQSLHSSPALATLPAFQRLQMPLGAILESDFWNTYIKKGNVLLVSKGQLDADNIFTLNDGILRMSLDNEAYERAGLQGRQAKFANQPGLMKRRRFLVELNLRSPNYMTGSKQFLKLQHACSTVFPTPQTFLFADLDPKPQDSLQTPVEVLSQVPSRGATPQVSILDNVRVPSFISPHDAVPQGGGNSEEANYHREVWRDWAMEVYEYMALLLMPEGKPADRVRAADEIDPYLSTYVVGDQEDEEAGVGSVTRISFSGLLGKEWVLMLWKEVRKRIAELEDEETRKRAWVSMTVHGLENVPVGWKEVERGGLGRSGDGYTIVDLPQQGGQLLYELVGGQEDYS</sequence>
<dbReference type="Pfam" id="PF08584">
    <property type="entry name" value="Ribonuc_P_40"/>
    <property type="match status" value="1"/>
</dbReference>
<dbReference type="PANTHER" id="PTHR15396:SF1">
    <property type="entry name" value="RIBONUCLEASE P PROTEIN SUBUNIT P40"/>
    <property type="match status" value="1"/>
</dbReference>
<dbReference type="PANTHER" id="PTHR15396">
    <property type="entry name" value="RIBONUCLEASE P PROTEIN SUBUNIT P40"/>
    <property type="match status" value="1"/>
</dbReference>
<dbReference type="InParanoid" id="A0A4S2N2H8"/>
<dbReference type="GO" id="GO:0000172">
    <property type="term" value="C:ribonuclease MRP complex"/>
    <property type="evidence" value="ECO:0007669"/>
    <property type="project" value="TreeGrafter"/>
</dbReference>
<dbReference type="AlphaFoldDB" id="A0A4S2N2H8"/>
<dbReference type="OrthoDB" id="63112at2759"/>
<protein>
    <submittedName>
        <fullName evidence="1">Uncharacterized protein</fullName>
    </submittedName>
</protein>
<name>A0A4S2N2H8_9PEZI</name>
<keyword evidence="2" id="KW-1185">Reference proteome</keyword>
<proteinExistence type="predicted"/>
<dbReference type="InterPro" id="IPR013893">
    <property type="entry name" value="RNase_P_Rpp40"/>
</dbReference>
<dbReference type="STRING" id="341454.A0A4S2N2H8"/>
<accession>A0A4S2N2H8</accession>
<dbReference type="GO" id="GO:0000447">
    <property type="term" value="P:endonucleolytic cleavage in ITS1 to separate SSU-rRNA from 5.8S rRNA and LSU-rRNA from tricistronic rRNA transcript (SSU-rRNA, 5.8S rRNA, LSU-rRNA)"/>
    <property type="evidence" value="ECO:0007669"/>
    <property type="project" value="TreeGrafter"/>
</dbReference>